<evidence type="ECO:0000256" key="6">
    <source>
        <dbReference type="ARBA" id="ARBA00022801"/>
    </source>
</evidence>
<dbReference type="PANTHER" id="PTHR47963:SF9">
    <property type="entry name" value="CRISPR-ASSOCIATED ENDONUCLEASE_HELICASE CAS3"/>
    <property type="match status" value="1"/>
</dbReference>
<dbReference type="GO" id="GO:0004518">
    <property type="term" value="F:nuclease activity"/>
    <property type="evidence" value="ECO:0007669"/>
    <property type="project" value="UniProtKB-KW"/>
</dbReference>
<dbReference type="PANTHER" id="PTHR47963">
    <property type="entry name" value="DEAD-BOX ATP-DEPENDENT RNA HELICASE 47, MITOCHONDRIAL"/>
    <property type="match status" value="1"/>
</dbReference>
<feature type="domain" description="HD Cas3-type" evidence="11">
    <location>
        <begin position="8"/>
        <end position="198"/>
    </location>
</feature>
<dbReference type="SMART" id="SM00487">
    <property type="entry name" value="DEXDc"/>
    <property type="match status" value="1"/>
</dbReference>
<dbReference type="InterPro" id="IPR054712">
    <property type="entry name" value="Cas3-like_dom"/>
</dbReference>
<dbReference type="InterPro" id="IPR050547">
    <property type="entry name" value="DEAD_box_RNA_helicases"/>
</dbReference>
<dbReference type="PROSITE" id="PS51192">
    <property type="entry name" value="HELICASE_ATP_BIND_1"/>
    <property type="match status" value="1"/>
</dbReference>
<dbReference type="GO" id="GO:0140097">
    <property type="term" value="F:catalytic activity, acting on DNA"/>
    <property type="evidence" value="ECO:0007669"/>
    <property type="project" value="UniProtKB-ARBA"/>
</dbReference>
<dbReference type="AlphaFoldDB" id="A0A2Z5PJ67"/>
<evidence type="ECO:0000256" key="4">
    <source>
        <dbReference type="ARBA" id="ARBA00022723"/>
    </source>
</evidence>
<evidence type="ECO:0000256" key="3">
    <source>
        <dbReference type="ARBA" id="ARBA00022722"/>
    </source>
</evidence>
<dbReference type="PROSITE" id="PS51643">
    <property type="entry name" value="HD_CAS3"/>
    <property type="match status" value="1"/>
</dbReference>
<feature type="domain" description="Helicase ATP-binding" evidence="10">
    <location>
        <begin position="257"/>
        <end position="436"/>
    </location>
</feature>
<dbReference type="Pfam" id="PF22590">
    <property type="entry name" value="Cas3-like_C_2"/>
    <property type="match status" value="1"/>
</dbReference>
<dbReference type="RefSeq" id="WP_013999400.1">
    <property type="nucleotide sequence ID" value="NZ_AP011528.1"/>
</dbReference>
<evidence type="ECO:0000313" key="12">
    <source>
        <dbReference type="EMBL" id="BAP63123.1"/>
    </source>
</evidence>
<name>A0A2Z5PJ67_METMI</name>
<dbReference type="CDD" id="cd18785">
    <property type="entry name" value="SF2_C"/>
    <property type="match status" value="1"/>
</dbReference>
<comment type="similarity">
    <text evidence="1">In the N-terminal section; belongs to the CRISPR-associated nuclease Cas3-HD family.</text>
</comment>
<dbReference type="KEGG" id="mmao:MMOS7_10370"/>
<dbReference type="InterPro" id="IPR014001">
    <property type="entry name" value="Helicase_ATP-bd"/>
</dbReference>
<keyword evidence="8" id="KW-0067">ATP-binding</keyword>
<accession>A0A2Z5PJ67</accession>
<dbReference type="GO" id="GO:0005524">
    <property type="term" value="F:ATP binding"/>
    <property type="evidence" value="ECO:0007669"/>
    <property type="project" value="UniProtKB-KW"/>
</dbReference>
<dbReference type="InterPro" id="IPR006483">
    <property type="entry name" value="CRISPR-assoc_Cas3_HD"/>
</dbReference>
<dbReference type="InterPro" id="IPR038257">
    <property type="entry name" value="CRISPR-assoc_Cas3_HD_sf"/>
</dbReference>
<evidence type="ECO:0000256" key="2">
    <source>
        <dbReference type="ARBA" id="ARBA00009046"/>
    </source>
</evidence>
<evidence type="ECO:0000259" key="10">
    <source>
        <dbReference type="PROSITE" id="PS51192"/>
    </source>
</evidence>
<keyword evidence="3" id="KW-0540">Nuclease</keyword>
<dbReference type="EMBL" id="AP011528">
    <property type="protein sequence ID" value="BAP63123.1"/>
    <property type="molecule type" value="Genomic_DNA"/>
</dbReference>
<dbReference type="Proteomes" id="UP000263689">
    <property type="component" value="Chromosome"/>
</dbReference>
<dbReference type="CDD" id="cd09641">
    <property type="entry name" value="Cas3''_I"/>
    <property type="match status" value="1"/>
</dbReference>
<keyword evidence="6" id="KW-0378">Hydrolase</keyword>
<dbReference type="NCBIfam" id="TIGR01587">
    <property type="entry name" value="cas3_core"/>
    <property type="match status" value="1"/>
</dbReference>
<gene>
    <name evidence="12" type="ORF">MMOS7_10370</name>
</gene>
<sequence length="765" mass="90062">MSISFNLFSHPHQTLNDHLTGVKDIALNLHENHNVNKDLTDILEIICMAHDFGKVTSFFQDRLKTGNKSKLTDHGEISACFAYWLLPETWKIPGFLIVKKHHGSMENANDEMPLKIDILKKQANDILENSFDELNLIYAEVLKKNSKDLNEFFEFMDSMNERSLKRQFRKEKSSNKYNIEFFMKIQYIYSILLSSDKSQLILNEAYLPNNRLPSEYVEKYKENLKKEFLGRTGALKNNEVYAIRNNAFNELKDKLETVDLNKNKIFSINMPTGTGKTMLGYYAAFKILERLKNEYNLDSQIIYCLPYMSIIDQNYGELYKLLEYNLNRQPTDEELLKFHSMTEIKYNDYEGYDARFCFENWQSKIVTTTFVQFFNTLFKSGKNSIIHRFHTLSNSVIVLDEVQAVETKYFPIIKEFLTLLAEKYNVRIILMTATMPIILDTYELIPNKEKYFRRLNRIKIVNNTSETIQLGDYKEILFEKIGKNPDKSFLIVMNTVKSAREIYHYLKEKTNRNCIYLSTEIYPKLRLEKISQIKKMNNHGEKPIVVSTQLVEAGVDIDMDIVYRDFSTLDSINQTAGRANRNGFGDKSEVYIYNIIDDKGNPYCGYIYPPHLLDCTKSVLLENEINENELYGINEKYFNEVHNRSFGEIDDKVHNSIKELEFKTFRDSFELIKKEEWKKDIFINADKNSNEILEKLENSKDLSNLEIKNLFRVLNNYRISINTKKYDKIKNNLISMDKFDLEYLNIDNYSLEEGILDNLQNELFF</sequence>
<dbReference type="GO" id="GO:0016787">
    <property type="term" value="F:hydrolase activity"/>
    <property type="evidence" value="ECO:0007669"/>
    <property type="project" value="UniProtKB-KW"/>
</dbReference>
<evidence type="ECO:0000256" key="5">
    <source>
        <dbReference type="ARBA" id="ARBA00022741"/>
    </source>
</evidence>
<dbReference type="Pfam" id="PF00270">
    <property type="entry name" value="DEAD"/>
    <property type="match status" value="1"/>
</dbReference>
<reference evidence="12 13" key="1">
    <citation type="submission" date="2009-06" db="EMBL/GenBank/DDBJ databases">
        <title>Molecular Evidence for Microbiologically Influenced Corrosion from genome of Methanogen.</title>
        <authorList>
            <person name="Ito N."/>
            <person name="Tsurumaru H."/>
            <person name="Shimizu A."/>
            <person name="Harada T."/>
            <person name="Hosoyama A."/>
            <person name="Horikawa H."/>
            <person name="Wakai S."/>
            <person name="Sasaki K."/>
            <person name="Nishijima K."/>
            <person name="Ataku H."/>
            <person name="Yamazaki J."/>
            <person name="Mise M."/>
            <person name="Yamazaki S."/>
            <person name="Tanikawa S."/>
            <person name="Harayama S."/>
            <person name="Fujita N."/>
        </authorList>
    </citation>
    <scope>NUCLEOTIDE SEQUENCE [LARGE SCALE GENOMIC DNA]</scope>
    <source>
        <strain evidence="13">OS7 ( NBRC 103642)</strain>
    </source>
</reference>
<dbReference type="GO" id="GO:0051607">
    <property type="term" value="P:defense response to virus"/>
    <property type="evidence" value="ECO:0007669"/>
    <property type="project" value="UniProtKB-KW"/>
</dbReference>
<keyword evidence="5" id="KW-0547">Nucleotide-binding</keyword>
<dbReference type="Gene3D" id="3.40.50.300">
    <property type="entry name" value="P-loop containing nucleotide triphosphate hydrolases"/>
    <property type="match status" value="2"/>
</dbReference>
<dbReference type="CDD" id="cd17930">
    <property type="entry name" value="DEXHc_cas3"/>
    <property type="match status" value="1"/>
</dbReference>
<organism evidence="12 13">
    <name type="scientific">Methanococcus maripaludis OS7</name>
    <dbReference type="NCBI Taxonomy" id="637915"/>
    <lineage>
        <taxon>Archaea</taxon>
        <taxon>Methanobacteriati</taxon>
        <taxon>Methanobacteriota</taxon>
        <taxon>Methanomada group</taxon>
        <taxon>Methanococci</taxon>
        <taxon>Methanococcales</taxon>
        <taxon>Methanococcaceae</taxon>
        <taxon>Methanococcus</taxon>
    </lineage>
</organism>
<evidence type="ECO:0000256" key="1">
    <source>
        <dbReference type="ARBA" id="ARBA00006847"/>
    </source>
</evidence>
<dbReference type="GO" id="GO:0003723">
    <property type="term" value="F:RNA binding"/>
    <property type="evidence" value="ECO:0007669"/>
    <property type="project" value="TreeGrafter"/>
</dbReference>
<evidence type="ECO:0000256" key="7">
    <source>
        <dbReference type="ARBA" id="ARBA00022806"/>
    </source>
</evidence>
<dbReference type="GeneID" id="37875521"/>
<dbReference type="InterPro" id="IPR006474">
    <property type="entry name" value="Helicase_Cas3_CRISPR-ass_core"/>
</dbReference>
<dbReference type="GeneID" id="10982517"/>
<dbReference type="Gene3D" id="1.10.3210.30">
    <property type="match status" value="1"/>
</dbReference>
<keyword evidence="4" id="KW-0479">Metal-binding</keyword>
<dbReference type="NCBIfam" id="TIGR01596">
    <property type="entry name" value="cas3_HD"/>
    <property type="match status" value="1"/>
</dbReference>
<evidence type="ECO:0000259" key="11">
    <source>
        <dbReference type="PROSITE" id="PS51643"/>
    </source>
</evidence>
<dbReference type="GO" id="GO:0046872">
    <property type="term" value="F:metal ion binding"/>
    <property type="evidence" value="ECO:0007669"/>
    <property type="project" value="UniProtKB-KW"/>
</dbReference>
<dbReference type="GO" id="GO:0003724">
    <property type="term" value="F:RNA helicase activity"/>
    <property type="evidence" value="ECO:0007669"/>
    <property type="project" value="TreeGrafter"/>
</dbReference>
<proteinExistence type="inferred from homology"/>
<dbReference type="InterPro" id="IPR001650">
    <property type="entry name" value="Helicase_C-like"/>
</dbReference>
<protein>
    <submittedName>
        <fullName evidence="12">CRISPR-associated helicase Cas3</fullName>
    </submittedName>
</protein>
<evidence type="ECO:0000313" key="13">
    <source>
        <dbReference type="Proteomes" id="UP000263689"/>
    </source>
</evidence>
<dbReference type="SUPFAM" id="SSF52540">
    <property type="entry name" value="P-loop containing nucleoside triphosphate hydrolases"/>
    <property type="match status" value="1"/>
</dbReference>
<dbReference type="InterPro" id="IPR011545">
    <property type="entry name" value="DEAD/DEAH_box_helicase_dom"/>
</dbReference>
<evidence type="ECO:0000256" key="9">
    <source>
        <dbReference type="ARBA" id="ARBA00023118"/>
    </source>
</evidence>
<dbReference type="InterPro" id="IPR027417">
    <property type="entry name" value="P-loop_NTPase"/>
</dbReference>
<dbReference type="SMART" id="SM00490">
    <property type="entry name" value="HELICc"/>
    <property type="match status" value="1"/>
</dbReference>
<evidence type="ECO:0000256" key="8">
    <source>
        <dbReference type="ARBA" id="ARBA00022840"/>
    </source>
</evidence>
<comment type="similarity">
    <text evidence="2">In the central section; belongs to the CRISPR-associated helicase Cas3 family.</text>
</comment>
<keyword evidence="7" id="KW-0347">Helicase</keyword>
<keyword evidence="9" id="KW-0051">Antiviral defense</keyword>